<sequence>MQSIFIQISGGMTSDVDDVILTLAEQVRCGVQDKRPDLVDSVIILHGNARPHKAECVPQLLRHWRWKELEHLQDSPDISLCDFDLIPKIKELIRGRVLVTLVVNLAGLTTGSAGLFFREIVLTLFLQRGTGEGWRHQRPPYQDFGHRPDFPLCLTPSSVRAGKGDTRFGYGSSSPLDIGILKSIHTRSQVNSLPELSSDHNPVHFYFRLKTKFEVPPPQLFTNWNIFKNELLDTNNLNFMNATNTNEIDSQIQLLTTQIINVQAKASKPIYHSYNPLLRGELKTLIKDRNKAKKQNPIQNQTAHLQLQTKNVVRISSLSLR</sequence>
<dbReference type="InterPro" id="IPR036397">
    <property type="entry name" value="RNaseH_sf"/>
</dbReference>
<dbReference type="EMBL" id="BMAO01004381">
    <property type="protein sequence ID" value="GFQ94247.1"/>
    <property type="molecule type" value="Genomic_DNA"/>
</dbReference>
<reference evidence="1" key="1">
    <citation type="submission" date="2020-07" db="EMBL/GenBank/DDBJ databases">
        <title>Multicomponent nature underlies the extraordinary mechanical properties of spider dragline silk.</title>
        <authorList>
            <person name="Kono N."/>
            <person name="Nakamura H."/>
            <person name="Mori M."/>
            <person name="Yoshida Y."/>
            <person name="Ohtoshi R."/>
            <person name="Malay A.D."/>
            <person name="Moran D.A.P."/>
            <person name="Tomita M."/>
            <person name="Numata K."/>
            <person name="Arakawa K."/>
        </authorList>
    </citation>
    <scope>NUCLEOTIDE SEQUENCE</scope>
</reference>
<accession>A0A8X6IGX4</accession>
<organism evidence="1 2">
    <name type="scientific">Trichonephila clavata</name>
    <name type="common">Joro spider</name>
    <name type="synonym">Nephila clavata</name>
    <dbReference type="NCBI Taxonomy" id="2740835"/>
    <lineage>
        <taxon>Eukaryota</taxon>
        <taxon>Metazoa</taxon>
        <taxon>Ecdysozoa</taxon>
        <taxon>Arthropoda</taxon>
        <taxon>Chelicerata</taxon>
        <taxon>Arachnida</taxon>
        <taxon>Araneae</taxon>
        <taxon>Araneomorphae</taxon>
        <taxon>Entelegynae</taxon>
        <taxon>Araneoidea</taxon>
        <taxon>Nephilidae</taxon>
        <taxon>Trichonephila</taxon>
    </lineage>
</organism>
<gene>
    <name evidence="1" type="primary">NCL1_41798</name>
    <name evidence="1" type="ORF">TNCT_2871</name>
</gene>
<proteinExistence type="predicted"/>
<evidence type="ECO:0000313" key="1">
    <source>
        <dbReference type="EMBL" id="GFQ94247.1"/>
    </source>
</evidence>
<evidence type="ECO:0000313" key="2">
    <source>
        <dbReference type="Proteomes" id="UP000887116"/>
    </source>
</evidence>
<dbReference type="Proteomes" id="UP000887116">
    <property type="component" value="Unassembled WGS sequence"/>
</dbReference>
<name>A0A8X6IGX4_TRICU</name>
<dbReference type="AlphaFoldDB" id="A0A8X6IGX4"/>
<protein>
    <recommendedName>
        <fullName evidence="3">Endonuclease/exonuclease/phosphatase domain-containing protein</fullName>
    </recommendedName>
</protein>
<dbReference type="Gene3D" id="3.30.420.10">
    <property type="entry name" value="Ribonuclease H-like superfamily/Ribonuclease H"/>
    <property type="match status" value="1"/>
</dbReference>
<keyword evidence="2" id="KW-1185">Reference proteome</keyword>
<dbReference type="GO" id="GO:0003676">
    <property type="term" value="F:nucleic acid binding"/>
    <property type="evidence" value="ECO:0007669"/>
    <property type="project" value="InterPro"/>
</dbReference>
<comment type="caution">
    <text evidence="1">The sequence shown here is derived from an EMBL/GenBank/DDBJ whole genome shotgun (WGS) entry which is preliminary data.</text>
</comment>
<evidence type="ECO:0008006" key="3">
    <source>
        <dbReference type="Google" id="ProtNLM"/>
    </source>
</evidence>